<evidence type="ECO:0000313" key="2">
    <source>
        <dbReference type="EMBL" id="QVL33523.1"/>
    </source>
</evidence>
<protein>
    <submittedName>
        <fullName evidence="2">Malto-oligosyltrehalose synthase</fullName>
    </submittedName>
</protein>
<dbReference type="RefSeq" id="WP_213498412.1">
    <property type="nucleotide sequence ID" value="NZ_CP074694.1"/>
</dbReference>
<dbReference type="NCBIfam" id="TIGR02401">
    <property type="entry name" value="trehalose_TreY"/>
    <property type="match status" value="1"/>
</dbReference>
<name>A0A8E6B7W9_9BACT</name>
<keyword evidence="3" id="KW-1185">Reference proteome</keyword>
<organism evidence="2 3">
    <name type="scientific">Telmatocola sphagniphila</name>
    <dbReference type="NCBI Taxonomy" id="1123043"/>
    <lineage>
        <taxon>Bacteria</taxon>
        <taxon>Pseudomonadati</taxon>
        <taxon>Planctomycetota</taxon>
        <taxon>Planctomycetia</taxon>
        <taxon>Gemmatales</taxon>
        <taxon>Gemmataceae</taxon>
    </lineage>
</organism>
<dbReference type="GO" id="GO:0047470">
    <property type="term" value="F:(1,4)-alpha-D-glucan 1-alpha-D-glucosylmutase activity"/>
    <property type="evidence" value="ECO:0007669"/>
    <property type="project" value="TreeGrafter"/>
</dbReference>
<sequence>MNEQNSWPRATYRLQMHKDFTLKNALEIVPYLDDLGISHLYMSSLLTAKPGSLHGYDVCDHKRLNPELGTEEDLQKLSDELKSRGMGLILDVVPNHMSVGCFNSWWHDVLENGPSSQFSNYFDIVWDDHYRESLRGKVLLPILGTTYGEAVDSGAFQAVVEEGNLYLKFGKIRLPIDPRTYGAILEPTLESLRDSMEEPETVLPELQSIISATKHLSGRMEKDSQKVLETRNEIVVIKRRLLELGLRSPAFQSEIETQFSLLAKDPNQLDKLIELQAYRPCFWRVASDEINYRRFFDINDLAALATERLEVFQNIHEKIFKWLHADIAQGIRIDHPDGLFDPKRYLARLQDEWRQGGDRPTLYVVVEKILGTFETLPKDWQTDGTTGYEFLNYINGLFVDSAAEARIDQIFQSFTGIEDSFEEIVYRKKMIILQSSLTSELHVLAGYLDRLAQSERSTRDLTLNGIRHALREVLCSFPIYRTYIDGDVQSTDRVAVLKAIRAARRRNPLLGREIFDFIRDTLLLKPLSSGTASQEYRSAQIRFAGKFQQLSAPVMAKGFEDTALYIYTRLISLNEVGGDPMLFGRSPDLVHKFLGERSPGGLSPLATHDTKRGEDTRARINVLSEIPDEWNERSLRWSQMNDRHRVALEDHNLAPDRNEENLLYQTLIGSWPVNAAEERQSYSQRICDYMIKAMQEAKVHTSWINPDQEYLEAVQKFIERILDPDQSSEFMTDFQDFIKQIHLHGQWNSLAQTLLRCTAPGIPDTYQGTELWDYSLVDPDNRRPVDFSIRQDFLKEFQSDQSTDTIQDLLKNSDSGKIKILLIARCLKLRKEWPELFSRGDYQALKVKGAKAENIFAYLRTWENLASLIVVPRLTWKLNSARKCEPFRAEWEETTIELPEHLLKRNWRNYLTNESLKPVETFSVQNLLESFPCCLAIAQ</sequence>
<dbReference type="KEGG" id="tsph:KIH39_06330"/>
<dbReference type="PANTHER" id="PTHR10357:SF216">
    <property type="entry name" value="MALTOOLIGOSYL TREHALOSE SYNTHASE-RELATED"/>
    <property type="match status" value="1"/>
</dbReference>
<dbReference type="AlphaFoldDB" id="A0A8E6B7W9"/>
<dbReference type="Pfam" id="PF00128">
    <property type="entry name" value="Alpha-amylase"/>
    <property type="match status" value="1"/>
</dbReference>
<accession>A0A8E6B7W9</accession>
<feature type="domain" description="Glycosyl hydrolase family 13 catalytic" evidence="1">
    <location>
        <begin position="21"/>
        <end position="504"/>
    </location>
</feature>
<reference evidence="2" key="1">
    <citation type="submission" date="2021-05" db="EMBL/GenBank/DDBJ databases">
        <title>Complete genome sequence of the cellulolytic planctomycete Telmatocola sphagniphila SP2T and characterization of the first cellulase from planctomycetes.</title>
        <authorList>
            <person name="Rakitin A.L."/>
            <person name="Beletsky A.V."/>
            <person name="Naumoff D.G."/>
            <person name="Kulichevskaya I.S."/>
            <person name="Mardanov A.V."/>
            <person name="Ravin N.V."/>
            <person name="Dedysh S.N."/>
        </authorList>
    </citation>
    <scope>NUCLEOTIDE SEQUENCE</scope>
    <source>
        <strain evidence="2">SP2T</strain>
    </source>
</reference>
<dbReference type="Proteomes" id="UP000676194">
    <property type="component" value="Chromosome"/>
</dbReference>
<dbReference type="InterPro" id="IPR012767">
    <property type="entry name" value="Trehalose_TreY"/>
</dbReference>
<dbReference type="Gene3D" id="3.20.20.80">
    <property type="entry name" value="Glycosidases"/>
    <property type="match status" value="3"/>
</dbReference>
<gene>
    <name evidence="2" type="primary">treY</name>
    <name evidence="2" type="ORF">KIH39_06330</name>
</gene>
<dbReference type="GO" id="GO:0005992">
    <property type="term" value="P:trehalose biosynthetic process"/>
    <property type="evidence" value="ECO:0007669"/>
    <property type="project" value="TreeGrafter"/>
</dbReference>
<evidence type="ECO:0000313" key="3">
    <source>
        <dbReference type="Proteomes" id="UP000676194"/>
    </source>
</evidence>
<dbReference type="InterPro" id="IPR006047">
    <property type="entry name" value="GH13_cat_dom"/>
</dbReference>
<dbReference type="CDD" id="cd11336">
    <property type="entry name" value="AmyAc_MTSase"/>
    <property type="match status" value="1"/>
</dbReference>
<dbReference type="InterPro" id="IPR017853">
    <property type="entry name" value="GH"/>
</dbReference>
<dbReference type="SUPFAM" id="SSF51445">
    <property type="entry name" value="(Trans)glycosidases"/>
    <property type="match status" value="1"/>
</dbReference>
<proteinExistence type="predicted"/>
<dbReference type="GO" id="GO:0030980">
    <property type="term" value="P:alpha-glucan catabolic process"/>
    <property type="evidence" value="ECO:0007669"/>
    <property type="project" value="TreeGrafter"/>
</dbReference>
<evidence type="ECO:0000259" key="1">
    <source>
        <dbReference type="SMART" id="SM00642"/>
    </source>
</evidence>
<dbReference type="PANTHER" id="PTHR10357">
    <property type="entry name" value="ALPHA-AMYLASE FAMILY MEMBER"/>
    <property type="match status" value="1"/>
</dbReference>
<dbReference type="SMART" id="SM00642">
    <property type="entry name" value="Aamy"/>
    <property type="match status" value="1"/>
</dbReference>
<dbReference type="EMBL" id="CP074694">
    <property type="protein sequence ID" value="QVL33523.1"/>
    <property type="molecule type" value="Genomic_DNA"/>
</dbReference>